<dbReference type="GO" id="GO:0098552">
    <property type="term" value="C:side of membrane"/>
    <property type="evidence" value="ECO:0007669"/>
    <property type="project" value="UniProtKB-KW"/>
</dbReference>
<protein>
    <recommendedName>
        <fullName evidence="12">Protein quiver</fullName>
    </recommendedName>
</protein>
<evidence type="ECO:0000313" key="10">
    <source>
        <dbReference type="EMBL" id="KAL3273906.1"/>
    </source>
</evidence>
<evidence type="ECO:0000256" key="2">
    <source>
        <dbReference type="ARBA" id="ARBA00022622"/>
    </source>
</evidence>
<keyword evidence="8" id="KW-0449">Lipoprotein</keyword>
<evidence type="ECO:0000313" key="11">
    <source>
        <dbReference type="Proteomes" id="UP001516400"/>
    </source>
</evidence>
<dbReference type="PANTHER" id="PTHR33562">
    <property type="entry name" value="ATILLA, ISOFORM B-RELATED-RELATED"/>
    <property type="match status" value="1"/>
</dbReference>
<dbReference type="EMBL" id="JABFTP020000062">
    <property type="protein sequence ID" value="KAL3273906.1"/>
    <property type="molecule type" value="Genomic_DNA"/>
</dbReference>
<gene>
    <name evidence="10" type="ORF">HHI36_015333</name>
</gene>
<evidence type="ECO:0000256" key="6">
    <source>
        <dbReference type="ARBA" id="ARBA00023136"/>
    </source>
</evidence>
<evidence type="ECO:0008006" key="12">
    <source>
        <dbReference type="Google" id="ProtNLM"/>
    </source>
</evidence>
<feature type="signal peptide" evidence="9">
    <location>
        <begin position="1"/>
        <end position="20"/>
    </location>
</feature>
<evidence type="ECO:0000256" key="4">
    <source>
        <dbReference type="ARBA" id="ARBA00022729"/>
    </source>
</evidence>
<keyword evidence="2" id="KW-0336">GPI-anchor</keyword>
<dbReference type="InterPro" id="IPR031424">
    <property type="entry name" value="QVR-like"/>
</dbReference>
<evidence type="ECO:0000256" key="5">
    <source>
        <dbReference type="ARBA" id="ARBA00022989"/>
    </source>
</evidence>
<dbReference type="InterPro" id="IPR045860">
    <property type="entry name" value="Snake_toxin-like_sf"/>
</dbReference>
<dbReference type="SUPFAM" id="SSF57302">
    <property type="entry name" value="Snake toxin-like"/>
    <property type="match status" value="1"/>
</dbReference>
<organism evidence="10 11">
    <name type="scientific">Cryptolaemus montrouzieri</name>
    <dbReference type="NCBI Taxonomy" id="559131"/>
    <lineage>
        <taxon>Eukaryota</taxon>
        <taxon>Metazoa</taxon>
        <taxon>Ecdysozoa</taxon>
        <taxon>Arthropoda</taxon>
        <taxon>Hexapoda</taxon>
        <taxon>Insecta</taxon>
        <taxon>Pterygota</taxon>
        <taxon>Neoptera</taxon>
        <taxon>Endopterygota</taxon>
        <taxon>Coleoptera</taxon>
        <taxon>Polyphaga</taxon>
        <taxon>Cucujiformia</taxon>
        <taxon>Coccinelloidea</taxon>
        <taxon>Coccinellidae</taxon>
        <taxon>Scymninae</taxon>
        <taxon>Scymnini</taxon>
        <taxon>Cryptolaemus</taxon>
    </lineage>
</organism>
<evidence type="ECO:0000256" key="3">
    <source>
        <dbReference type="ARBA" id="ARBA00022692"/>
    </source>
</evidence>
<dbReference type="InterPro" id="IPR050975">
    <property type="entry name" value="Sleep_regulator"/>
</dbReference>
<keyword evidence="11" id="KW-1185">Reference proteome</keyword>
<name>A0ABD2N583_9CUCU</name>
<accession>A0ABD2N583</accession>
<feature type="chain" id="PRO_5044806451" description="Protein quiver" evidence="9">
    <location>
        <begin position="21"/>
        <end position="131"/>
    </location>
</feature>
<dbReference type="PANTHER" id="PTHR33562:SF29">
    <property type="entry name" value="PROTEIN SLEEPLESS"/>
    <property type="match status" value="1"/>
</dbReference>
<dbReference type="Pfam" id="PF17064">
    <property type="entry name" value="QVR"/>
    <property type="match status" value="1"/>
</dbReference>
<sequence length="131" mass="14189">MAKFMCAFVLVALMAVTANALKCYECPLGCQGDDKAKWPTQECGNVATNQKKVCLKQVVNIPNSPDRIIRKCALIPEGKDKYECVDVPNEKTSSCETCNGDLCNSAGSVTFSFVALASVVLPFLASKFFVH</sequence>
<dbReference type="Proteomes" id="UP001516400">
    <property type="component" value="Unassembled WGS sequence"/>
</dbReference>
<reference evidence="10 11" key="1">
    <citation type="journal article" date="2021" name="BMC Biol.">
        <title>Horizontally acquired antibacterial genes associated with adaptive radiation of ladybird beetles.</title>
        <authorList>
            <person name="Li H.S."/>
            <person name="Tang X.F."/>
            <person name="Huang Y.H."/>
            <person name="Xu Z.Y."/>
            <person name="Chen M.L."/>
            <person name="Du X.Y."/>
            <person name="Qiu B.Y."/>
            <person name="Chen P.T."/>
            <person name="Zhang W."/>
            <person name="Slipinski A."/>
            <person name="Escalona H.E."/>
            <person name="Waterhouse R.M."/>
            <person name="Zwick A."/>
            <person name="Pang H."/>
        </authorList>
    </citation>
    <scope>NUCLEOTIDE SEQUENCE [LARGE SCALE GENOMIC DNA]</scope>
    <source>
        <strain evidence="10">SYSU2018</strain>
    </source>
</reference>
<evidence type="ECO:0000256" key="8">
    <source>
        <dbReference type="ARBA" id="ARBA00023288"/>
    </source>
</evidence>
<evidence type="ECO:0000256" key="9">
    <source>
        <dbReference type="SAM" id="SignalP"/>
    </source>
</evidence>
<evidence type="ECO:0000256" key="7">
    <source>
        <dbReference type="ARBA" id="ARBA00023180"/>
    </source>
</evidence>
<keyword evidence="7" id="KW-0325">Glycoprotein</keyword>
<dbReference type="AlphaFoldDB" id="A0ABD2N583"/>
<comment type="subcellular location">
    <subcellularLocation>
        <location evidence="1">Membrane</location>
        <topology evidence="1">Lipid-anchor</topology>
        <topology evidence="1">GPI-anchor</topology>
    </subcellularLocation>
</comment>
<keyword evidence="6" id="KW-0472">Membrane</keyword>
<comment type="caution">
    <text evidence="10">The sequence shown here is derived from an EMBL/GenBank/DDBJ whole genome shotgun (WGS) entry which is preliminary data.</text>
</comment>
<proteinExistence type="predicted"/>
<keyword evidence="5" id="KW-1133">Transmembrane helix</keyword>
<evidence type="ECO:0000256" key="1">
    <source>
        <dbReference type="ARBA" id="ARBA00004589"/>
    </source>
</evidence>
<keyword evidence="4 9" id="KW-0732">Signal</keyword>
<keyword evidence="3" id="KW-0812">Transmembrane</keyword>